<feature type="topological domain" description="Lumenal" evidence="14">
    <location>
        <begin position="1"/>
        <end position="55"/>
    </location>
</feature>
<dbReference type="GO" id="GO:0000773">
    <property type="term" value="F:phosphatidyl-N-methylethanolamine N-methyltransferase activity"/>
    <property type="evidence" value="ECO:0007669"/>
    <property type="project" value="UniProtKB-UniRule"/>
</dbReference>
<feature type="transmembrane region" description="Helical" evidence="15">
    <location>
        <begin position="92"/>
        <end position="112"/>
    </location>
</feature>
<dbReference type="EC" id="2.1.1.71" evidence="14"/>
<protein>
    <recommendedName>
        <fullName evidence="14">Phosphatidylethanolamine N-methyltransferase</fullName>
        <shortName evidence="14">PEAMT</shortName>
        <shortName evidence="14">PEMT</shortName>
        <ecNumber evidence="14">2.1.1.17</ecNumber>
        <ecNumber evidence="14">2.1.1.71</ecNumber>
    </recommendedName>
    <alternativeName>
        <fullName evidence="14">Phospholipid methyltransferase</fullName>
        <shortName evidence="14">PLMT</shortName>
    </alternativeName>
</protein>
<evidence type="ECO:0000256" key="13">
    <source>
        <dbReference type="ARBA" id="ARBA00023264"/>
    </source>
</evidence>
<dbReference type="GO" id="GO:0006656">
    <property type="term" value="P:phosphatidylcholine biosynthetic process"/>
    <property type="evidence" value="ECO:0007669"/>
    <property type="project" value="UniProtKB-UniRule"/>
</dbReference>
<dbReference type="Proteomes" id="UP000261620">
    <property type="component" value="Unplaced"/>
</dbReference>
<feature type="binding site" evidence="14">
    <location>
        <begin position="141"/>
        <end position="143"/>
    </location>
    <ligand>
        <name>S-adenosyl-L-methionine</name>
        <dbReference type="ChEBI" id="CHEBI:59789"/>
    </ligand>
</feature>
<dbReference type="InterPro" id="IPR007318">
    <property type="entry name" value="Phopholipid_MeTrfase"/>
</dbReference>
<comment type="caution">
    <text evidence="14">Lacks conserved residue(s) required for the propagation of feature annotation.</text>
</comment>
<evidence type="ECO:0000256" key="2">
    <source>
        <dbReference type="ARBA" id="ARBA00005189"/>
    </source>
</evidence>
<comment type="pathway">
    <text evidence="1 14">Phospholipid metabolism; phosphatidylcholine biosynthesis.</text>
</comment>
<evidence type="ECO:0000256" key="10">
    <source>
        <dbReference type="ARBA" id="ARBA00023098"/>
    </source>
</evidence>
<comment type="function">
    <text evidence="14">Catalyzes the three sequential steps of the methylation pathway for the biosynthesis of phosphatidylcholine, a critical and essential component for membrane structure. Uses S-adenosylmethionine (S-adenosyl-L-methionine, SAM or AdoMet) as the methyl group donor for the methylation of phosphatidylethanolamine (1,2-diacyl-sn-glycero-3-phosphoethanolamine, PE) to phosphatidylmonomethylethanolamine (1,2-diacyl-sn-glycero-3-phospho-N-methylethanolamine, PMME), PMME to phosphatidyldimethylethanolamine (1,2-diacyl-sn-glycero-3-phospho-N,N-dimethylethanolamine, PDME), and PDME to phosphatidylcholine (1,2-diacyl-sn-glycero-3-phosphocholine, PC), producing S-adenosyl-L-homocysteine in each step.</text>
</comment>
<dbReference type="UniPathway" id="UPA00753"/>
<dbReference type="Ensembl" id="ENSMMOT00000006139.1">
    <property type="protein sequence ID" value="ENSMMOP00000006030.1"/>
    <property type="gene ID" value="ENSMMOG00000004727.1"/>
</dbReference>
<evidence type="ECO:0000256" key="5">
    <source>
        <dbReference type="ARBA" id="ARBA00022679"/>
    </source>
</evidence>
<evidence type="ECO:0000256" key="7">
    <source>
        <dbReference type="ARBA" id="ARBA00022692"/>
    </source>
</evidence>
<comment type="catalytic activity">
    <reaction evidence="14">
        <text>a 1,2-diacyl-sn-glycero-3-phospho-N-methylethanolamine + S-adenosyl-L-methionine = a 1,2-diacyl-sn-glycero-3-phospho-N,N-dimethylethanolamine + S-adenosyl-L-homocysteine + H(+)</text>
        <dbReference type="Rhea" id="RHEA:32735"/>
        <dbReference type="ChEBI" id="CHEBI:15378"/>
        <dbReference type="ChEBI" id="CHEBI:57856"/>
        <dbReference type="ChEBI" id="CHEBI:59789"/>
        <dbReference type="ChEBI" id="CHEBI:64572"/>
        <dbReference type="ChEBI" id="CHEBI:64573"/>
        <dbReference type="EC" id="2.1.1.71"/>
    </reaction>
</comment>
<accession>A0A3Q4ANV1</accession>
<evidence type="ECO:0000256" key="1">
    <source>
        <dbReference type="ARBA" id="ARBA00004969"/>
    </source>
</evidence>
<keyword evidence="8 14" id="KW-0256">Endoplasmic reticulum</keyword>
<dbReference type="AlphaFoldDB" id="A0A3Q4ANV1"/>
<dbReference type="GO" id="GO:0031966">
    <property type="term" value="C:mitochondrial membrane"/>
    <property type="evidence" value="ECO:0007669"/>
    <property type="project" value="UniProtKB-SubCell"/>
</dbReference>
<keyword evidence="9 14" id="KW-1133">Transmembrane helix</keyword>
<comment type="subcellular location">
    <subcellularLocation>
        <location evidence="14">Endoplasmic reticulum membrane</location>
        <topology evidence="14">Multi-pass membrane protein</topology>
    </subcellularLocation>
    <subcellularLocation>
        <location evidence="14">Mitochondrion membrane</location>
        <topology evidence="14">Multi-pass membrane protein</topology>
    </subcellularLocation>
    <text evidence="14">Found in endoplasmic reticulum where most PEMT activity is generated and in mitochondria.</text>
</comment>
<keyword evidence="4 14" id="KW-0489">Methyltransferase</keyword>
<comment type="catalytic activity">
    <reaction evidence="14">
        <text>a 1,2-diacyl-sn-glycero-3-phospho-N,N-dimethylethanolamine + S-adenosyl-L-methionine = a 1,2-diacyl-sn-glycero-3-phosphocholine + S-adenosyl-L-homocysteine + H(+)</text>
        <dbReference type="Rhea" id="RHEA:32739"/>
        <dbReference type="ChEBI" id="CHEBI:15378"/>
        <dbReference type="ChEBI" id="CHEBI:57643"/>
        <dbReference type="ChEBI" id="CHEBI:57856"/>
        <dbReference type="ChEBI" id="CHEBI:59789"/>
        <dbReference type="ChEBI" id="CHEBI:64572"/>
    </reaction>
</comment>
<dbReference type="STRING" id="94237.ENSMMOP00000006030"/>
<dbReference type="PANTHER" id="PTHR15458:SF5">
    <property type="entry name" value="PHOSPHATIDYLETHANOLAMINE N-METHYLTRANSFERASE"/>
    <property type="match status" value="1"/>
</dbReference>
<comment type="pathway">
    <text evidence="2">Lipid metabolism.</text>
</comment>
<evidence type="ECO:0000313" key="17">
    <source>
        <dbReference type="Proteomes" id="UP000261620"/>
    </source>
</evidence>
<feature type="intramembrane region" description="Helical" evidence="14">
    <location>
        <begin position="56"/>
        <end position="76"/>
    </location>
</feature>
<evidence type="ECO:0000256" key="12">
    <source>
        <dbReference type="ARBA" id="ARBA00023209"/>
    </source>
</evidence>
<feature type="topological domain" description="Cytoplasmic" evidence="14">
    <location>
        <begin position="221"/>
        <end position="231"/>
    </location>
</feature>
<name>A0A3Q4ANV1_MOLML</name>
<keyword evidence="5 14" id="KW-0808">Transferase</keyword>
<keyword evidence="7 14" id="KW-0812">Transmembrane</keyword>
<evidence type="ECO:0000256" key="11">
    <source>
        <dbReference type="ARBA" id="ARBA00023136"/>
    </source>
</evidence>
<feature type="transmembrane region" description="Helical" evidence="15">
    <location>
        <begin position="47"/>
        <end position="72"/>
    </location>
</feature>
<dbReference type="PANTHER" id="PTHR15458">
    <property type="entry name" value="PHOSPHATIDYLETHANOLAMINE N-METHYLTRANSFERASE"/>
    <property type="match status" value="1"/>
</dbReference>
<dbReference type="GO" id="GO:0005789">
    <property type="term" value="C:endoplasmic reticulum membrane"/>
    <property type="evidence" value="ECO:0007669"/>
    <property type="project" value="UniProtKB-SubCell"/>
</dbReference>
<keyword evidence="12 14" id="KW-0594">Phospholipid biosynthesis</keyword>
<dbReference type="PROSITE" id="PS51599">
    <property type="entry name" value="SAM_PEMT_PEM2"/>
    <property type="match status" value="1"/>
</dbReference>
<dbReference type="HAMAP" id="MF_03216">
    <property type="entry name" value="PLMT"/>
    <property type="match status" value="1"/>
</dbReference>
<sequence length="231" mass="25904">MCTSAGDATACLNNNPAGNEAGVLPECCAGLNNVDYSKMDFTPMKELLRLVNFHDPSFCIAVIAIIFNPLFWNVVARWEHHTCRLSRLFGSPYLACYCLGFVIILLNVYRSYSMTVAMKAQARWEVLDRTDVFYTGTAFIVVGTVLVVSSFLALGFTGTFLGDYFGILMEEKVTVFPFNIMENPMYWGSTANYLGLALIDSDMGIVYWSILIHGYRFVQRNPAYDPSHKIS</sequence>
<comment type="similarity">
    <text evidence="14">Belongs to the class VI-like SAM-binding methyltransferase superfamily. PEMT/PEM2 methyltransferase family.</text>
</comment>
<keyword evidence="3 14" id="KW-0444">Lipid biosynthesis</keyword>
<evidence type="ECO:0000256" key="8">
    <source>
        <dbReference type="ARBA" id="ARBA00022824"/>
    </source>
</evidence>
<evidence type="ECO:0000256" key="14">
    <source>
        <dbReference type="HAMAP-Rule" id="MF_03216"/>
    </source>
</evidence>
<dbReference type="Pfam" id="PF04191">
    <property type="entry name" value="PEMT"/>
    <property type="match status" value="1"/>
</dbReference>
<evidence type="ECO:0000256" key="6">
    <source>
        <dbReference type="ARBA" id="ARBA00022691"/>
    </source>
</evidence>
<evidence type="ECO:0000256" key="3">
    <source>
        <dbReference type="ARBA" id="ARBA00022516"/>
    </source>
</evidence>
<evidence type="ECO:0000256" key="15">
    <source>
        <dbReference type="SAM" id="Phobius"/>
    </source>
</evidence>
<reference evidence="16" key="2">
    <citation type="submission" date="2025-09" db="UniProtKB">
        <authorList>
            <consortium name="Ensembl"/>
        </authorList>
    </citation>
    <scope>IDENTIFICATION</scope>
</reference>
<dbReference type="GO" id="GO:0032259">
    <property type="term" value="P:methylation"/>
    <property type="evidence" value="ECO:0007669"/>
    <property type="project" value="UniProtKB-KW"/>
</dbReference>
<keyword evidence="10 14" id="KW-0443">Lipid metabolism</keyword>
<feature type="topological domain" description="Cytoplasmic" evidence="14">
    <location>
        <begin position="110"/>
        <end position="136"/>
    </location>
</feature>
<gene>
    <name evidence="14" type="primary">PEMT</name>
</gene>
<keyword evidence="13 14" id="KW-1208">Phospholipid metabolism</keyword>
<feature type="transmembrane region" description="Helical" evidence="15">
    <location>
        <begin position="191"/>
        <end position="210"/>
    </location>
</feature>
<reference evidence="16" key="1">
    <citation type="submission" date="2025-08" db="UniProtKB">
        <authorList>
            <consortium name="Ensembl"/>
        </authorList>
    </citation>
    <scope>IDENTIFICATION</scope>
</reference>
<feature type="topological domain" description="Lumenal" evidence="14">
    <location>
        <begin position="158"/>
        <end position="200"/>
    </location>
</feature>
<keyword evidence="14" id="KW-0496">Mitochondrion</keyword>
<feature type="topological domain" description="Lumenal" evidence="14">
    <location>
        <begin position="77"/>
        <end position="88"/>
    </location>
</feature>
<evidence type="ECO:0000313" key="16">
    <source>
        <dbReference type="Ensembl" id="ENSMMOP00000006030.1"/>
    </source>
</evidence>
<evidence type="ECO:0000256" key="9">
    <source>
        <dbReference type="ARBA" id="ARBA00022989"/>
    </source>
</evidence>
<proteinExistence type="inferred from homology"/>
<evidence type="ECO:0000256" key="4">
    <source>
        <dbReference type="ARBA" id="ARBA00022603"/>
    </source>
</evidence>
<dbReference type="GO" id="GO:0004608">
    <property type="term" value="F:phosphatidylethanolamine N-methyltransferase activity"/>
    <property type="evidence" value="ECO:0007669"/>
    <property type="project" value="UniProtKB-UniRule"/>
</dbReference>
<organism evidence="16 17">
    <name type="scientific">Mola mola</name>
    <name type="common">Ocean sunfish</name>
    <name type="synonym">Tetraodon mola</name>
    <dbReference type="NCBI Taxonomy" id="94237"/>
    <lineage>
        <taxon>Eukaryota</taxon>
        <taxon>Metazoa</taxon>
        <taxon>Chordata</taxon>
        <taxon>Craniata</taxon>
        <taxon>Vertebrata</taxon>
        <taxon>Euteleostomi</taxon>
        <taxon>Actinopterygii</taxon>
        <taxon>Neopterygii</taxon>
        <taxon>Teleostei</taxon>
        <taxon>Neoteleostei</taxon>
        <taxon>Acanthomorphata</taxon>
        <taxon>Eupercaria</taxon>
        <taxon>Tetraodontiformes</taxon>
        <taxon>Molidae</taxon>
        <taxon>Mola</taxon>
    </lineage>
</organism>
<keyword evidence="17" id="KW-1185">Reference proteome</keyword>
<comment type="catalytic activity">
    <reaction evidence="14">
        <text>a 1,2-diacyl-sn-glycero-3-phosphoethanolamine + S-adenosyl-L-methionine = a 1,2-diacyl-sn-glycero-3-phospho-N-methylethanolamine + S-adenosyl-L-homocysteine + H(+)</text>
        <dbReference type="Rhea" id="RHEA:11164"/>
        <dbReference type="ChEBI" id="CHEBI:15378"/>
        <dbReference type="ChEBI" id="CHEBI:57856"/>
        <dbReference type="ChEBI" id="CHEBI:59789"/>
        <dbReference type="ChEBI" id="CHEBI:64573"/>
        <dbReference type="ChEBI" id="CHEBI:64612"/>
        <dbReference type="EC" id="2.1.1.17"/>
    </reaction>
</comment>
<feature type="transmembrane region" description="Helical" evidence="15">
    <location>
        <begin position="132"/>
        <end position="156"/>
    </location>
</feature>
<keyword evidence="11 14" id="KW-0472">Membrane</keyword>
<dbReference type="EC" id="2.1.1.17" evidence="14"/>
<keyword evidence="6 14" id="KW-0949">S-adenosyl-L-methionine</keyword>
<dbReference type="InterPro" id="IPR024960">
    <property type="entry name" value="PEMT/MFAP"/>
</dbReference>